<reference evidence="7 8" key="1">
    <citation type="submission" date="2022-10" db="EMBL/GenBank/DDBJ databases">
        <title>Marinomonas transparenta sp. nov. and Marinomonas sargassi sp. nov., isolated from marine alga (Sargassum natans (L.) Gaillon).</title>
        <authorList>
            <person name="Wang Y."/>
        </authorList>
    </citation>
    <scope>NUCLEOTIDE SEQUENCE [LARGE SCALE GENOMIC DNA]</scope>
    <source>
        <strain evidence="7 8">C2222</strain>
    </source>
</reference>
<keyword evidence="3 4" id="KW-0687">Ribonucleoprotein</keyword>
<evidence type="ECO:0000313" key="7">
    <source>
        <dbReference type="EMBL" id="MCV2402614.1"/>
    </source>
</evidence>
<dbReference type="HAMAP" id="MF_00514">
    <property type="entry name" value="Ribosomal_bL35"/>
    <property type="match status" value="1"/>
</dbReference>
<dbReference type="PANTHER" id="PTHR33343:SF1">
    <property type="entry name" value="LARGE RIBOSOMAL SUBUNIT PROTEIN BL35M"/>
    <property type="match status" value="1"/>
</dbReference>
<dbReference type="InterPro" id="IPR021137">
    <property type="entry name" value="Ribosomal_bL35-like"/>
</dbReference>
<dbReference type="Pfam" id="PF01632">
    <property type="entry name" value="Ribosomal_L35p"/>
    <property type="match status" value="1"/>
</dbReference>
<dbReference type="InterPro" id="IPR001706">
    <property type="entry name" value="Ribosomal_bL35"/>
</dbReference>
<keyword evidence="8" id="KW-1185">Reference proteome</keyword>
<dbReference type="Proteomes" id="UP001209713">
    <property type="component" value="Unassembled WGS sequence"/>
</dbReference>
<dbReference type="PANTHER" id="PTHR33343">
    <property type="entry name" value="54S RIBOSOMAL PROTEIN BL35M"/>
    <property type="match status" value="1"/>
</dbReference>
<evidence type="ECO:0000256" key="3">
    <source>
        <dbReference type="ARBA" id="ARBA00023274"/>
    </source>
</evidence>
<comment type="similarity">
    <text evidence="1 4 5">Belongs to the bacterial ribosomal protein bL35 family.</text>
</comment>
<dbReference type="PROSITE" id="PS00936">
    <property type="entry name" value="RIBOSOMAL_L35"/>
    <property type="match status" value="1"/>
</dbReference>
<evidence type="ECO:0000313" key="8">
    <source>
        <dbReference type="Proteomes" id="UP001209713"/>
    </source>
</evidence>
<evidence type="ECO:0000256" key="2">
    <source>
        <dbReference type="ARBA" id="ARBA00022980"/>
    </source>
</evidence>
<organism evidence="7 8">
    <name type="scientific">Marinomonas sargassi</name>
    <dbReference type="NCBI Taxonomy" id="2984494"/>
    <lineage>
        <taxon>Bacteria</taxon>
        <taxon>Pseudomonadati</taxon>
        <taxon>Pseudomonadota</taxon>
        <taxon>Gammaproteobacteria</taxon>
        <taxon>Oceanospirillales</taxon>
        <taxon>Oceanospirillaceae</taxon>
        <taxon>Marinomonas</taxon>
    </lineage>
</organism>
<evidence type="ECO:0000256" key="5">
    <source>
        <dbReference type="RuleBase" id="RU000568"/>
    </source>
</evidence>
<dbReference type="SUPFAM" id="SSF143034">
    <property type="entry name" value="L35p-like"/>
    <property type="match status" value="1"/>
</dbReference>
<keyword evidence="2 4" id="KW-0689">Ribosomal protein</keyword>
<dbReference type="InterPro" id="IPR037229">
    <property type="entry name" value="Ribosomal_bL35_sf"/>
</dbReference>
<dbReference type="EMBL" id="JAOVZB010000003">
    <property type="protein sequence ID" value="MCV2402614.1"/>
    <property type="molecule type" value="Genomic_DNA"/>
</dbReference>
<dbReference type="PRINTS" id="PR00064">
    <property type="entry name" value="RIBOSOMALL35"/>
</dbReference>
<evidence type="ECO:0000256" key="6">
    <source>
        <dbReference type="SAM" id="MobiDB-lite"/>
    </source>
</evidence>
<evidence type="ECO:0000256" key="4">
    <source>
        <dbReference type="HAMAP-Rule" id="MF_00514"/>
    </source>
</evidence>
<proteinExistence type="inferred from homology"/>
<feature type="region of interest" description="Disordered" evidence="6">
    <location>
        <begin position="1"/>
        <end position="43"/>
    </location>
</feature>
<comment type="caution">
    <text evidence="7">The sequence shown here is derived from an EMBL/GenBank/DDBJ whole genome shotgun (WGS) entry which is preliminary data.</text>
</comment>
<evidence type="ECO:0000256" key="1">
    <source>
        <dbReference type="ARBA" id="ARBA00006598"/>
    </source>
</evidence>
<dbReference type="RefSeq" id="WP_263529998.1">
    <property type="nucleotide sequence ID" value="NZ_JAOVZB010000003.1"/>
</dbReference>
<sequence>MSKIKSHSGASKRFKRTANGFKHKQSHTSHILTKKSTKRKRHLRSLNQVAQSDKALIVRMCPYM</sequence>
<protein>
    <recommendedName>
        <fullName evidence="4">Large ribosomal subunit protein bL35</fullName>
    </recommendedName>
</protein>
<gene>
    <name evidence="4 7" type="primary">rpmI</name>
    <name evidence="7" type="ORF">OFY17_06885</name>
</gene>
<dbReference type="GO" id="GO:0005840">
    <property type="term" value="C:ribosome"/>
    <property type="evidence" value="ECO:0007669"/>
    <property type="project" value="UniProtKB-KW"/>
</dbReference>
<accession>A0ABT2YSK2</accession>
<dbReference type="NCBIfam" id="TIGR00001">
    <property type="entry name" value="rpmI_bact"/>
    <property type="match status" value="1"/>
</dbReference>
<name>A0ABT2YSK2_9GAMM</name>
<dbReference type="Gene3D" id="4.10.410.60">
    <property type="match status" value="1"/>
</dbReference>
<dbReference type="InterPro" id="IPR018265">
    <property type="entry name" value="Ribosomal_bL35_CS"/>
</dbReference>